<dbReference type="PIRSF" id="PIRSF001892">
    <property type="entry name" value="CyaE"/>
    <property type="match status" value="1"/>
</dbReference>
<dbReference type="InterPro" id="IPR051906">
    <property type="entry name" value="TolC-like"/>
</dbReference>
<evidence type="ECO:0000256" key="6">
    <source>
        <dbReference type="ARBA" id="ARBA00023136"/>
    </source>
</evidence>
<dbReference type="SUPFAM" id="SSF56954">
    <property type="entry name" value="Outer membrane efflux proteins (OEP)"/>
    <property type="match status" value="1"/>
</dbReference>
<dbReference type="GO" id="GO:1990281">
    <property type="term" value="C:efflux pump complex"/>
    <property type="evidence" value="ECO:0007669"/>
    <property type="project" value="TreeGrafter"/>
</dbReference>
<dbReference type="PANTHER" id="PTHR30026">
    <property type="entry name" value="OUTER MEMBRANE PROTEIN TOLC"/>
    <property type="match status" value="1"/>
</dbReference>
<dbReference type="RefSeq" id="WP_011744829.1">
    <property type="nucleotide sequence ID" value="NC_008639.1"/>
</dbReference>
<evidence type="ECO:0000256" key="3">
    <source>
        <dbReference type="ARBA" id="ARBA00022448"/>
    </source>
</evidence>
<evidence type="ECO:0000256" key="8">
    <source>
        <dbReference type="SAM" id="SignalP"/>
    </source>
</evidence>
<dbReference type="GO" id="GO:0009279">
    <property type="term" value="C:cell outer membrane"/>
    <property type="evidence" value="ECO:0007669"/>
    <property type="project" value="UniProtKB-SubCell"/>
</dbReference>
<gene>
    <name evidence="9" type="ordered locus">Cpha266_0954</name>
</gene>
<evidence type="ECO:0000313" key="9">
    <source>
        <dbReference type="EMBL" id="ABL65002.1"/>
    </source>
</evidence>
<dbReference type="OrthoDB" id="367883at2"/>
<comment type="subcellular location">
    <subcellularLocation>
        <location evidence="1">Cell outer membrane</location>
    </subcellularLocation>
</comment>
<dbReference type="HOGENOM" id="CLU_012817_10_0_10"/>
<evidence type="ECO:0000256" key="5">
    <source>
        <dbReference type="ARBA" id="ARBA00022692"/>
    </source>
</evidence>
<dbReference type="Proteomes" id="UP000008701">
    <property type="component" value="Chromosome"/>
</dbReference>
<feature type="signal peptide" evidence="8">
    <location>
        <begin position="1"/>
        <end position="21"/>
    </location>
</feature>
<dbReference type="AlphaFoldDB" id="A1BF25"/>
<keyword evidence="3" id="KW-0813">Transport</keyword>
<keyword evidence="10" id="KW-1185">Reference proteome</keyword>
<evidence type="ECO:0000313" key="10">
    <source>
        <dbReference type="Proteomes" id="UP000008701"/>
    </source>
</evidence>
<dbReference type="EMBL" id="CP000492">
    <property type="protein sequence ID" value="ABL65002.1"/>
    <property type="molecule type" value="Genomic_DNA"/>
</dbReference>
<dbReference type="GO" id="GO:0015562">
    <property type="term" value="F:efflux transmembrane transporter activity"/>
    <property type="evidence" value="ECO:0007669"/>
    <property type="project" value="InterPro"/>
</dbReference>
<name>A1BF25_CHLPD</name>
<evidence type="ECO:0000256" key="2">
    <source>
        <dbReference type="ARBA" id="ARBA00007613"/>
    </source>
</evidence>
<dbReference type="Pfam" id="PF02321">
    <property type="entry name" value="OEP"/>
    <property type="match status" value="2"/>
</dbReference>
<dbReference type="InterPro" id="IPR028351">
    <property type="entry name" value="CyaE"/>
</dbReference>
<proteinExistence type="inferred from homology"/>
<sequence length="463" mass="51189" precursor="true">MKRLRLLFLLVLMVVMFPALPDSVSGADIPGETKLVLTLDDAVLLGLSKNRTLEISRLDRQMADQKVRETWAEVLPKVSTGFTYTRSLKSSILFFPDVFSGGTGSSFTPLEISADNAASATIDLQQTIFKGTAIAGIRAATIVRKISDEAYRNTQAAVVADIKHSYFDALISRDQLRLIQQSIDRWEEARKDTQAMFRQGVAADIDTLKAFLSVENLRPDLIQAEHRVGYTMTKLKNAMGISQDSEVLLTGKLELSPKAYPDDIVSAYREALELRPDIHQLELQVEAEDAKVFAAKAERFPVITAFGQLGSQTAFNDNSSFGDSAWPVSASVGLQVSLPIFTGFRTSALVEQAKISRLQTRLRLEELKSTARAEVEVRLSGLRESQKRISVQSKTIAVAERSYKISLLRFREGVGSRLELTEAELQLDKAKTNYLQAVYDYLVASVQLDKSLGRNPVPPPGKG</sequence>
<reference evidence="9 10" key="1">
    <citation type="submission" date="2006-12" db="EMBL/GenBank/DDBJ databases">
        <title>Complete sequence of Chlorobium phaeobacteroides DSM 266.</title>
        <authorList>
            <consortium name="US DOE Joint Genome Institute"/>
            <person name="Copeland A."/>
            <person name="Lucas S."/>
            <person name="Lapidus A."/>
            <person name="Barry K."/>
            <person name="Detter J.C."/>
            <person name="Glavina del Rio T."/>
            <person name="Hammon N."/>
            <person name="Israni S."/>
            <person name="Pitluck S."/>
            <person name="Goltsman E."/>
            <person name="Schmutz J."/>
            <person name="Larimer F."/>
            <person name="Land M."/>
            <person name="Hauser L."/>
            <person name="Mikhailova N."/>
            <person name="Li T."/>
            <person name="Overmann J."/>
            <person name="Bryant D.A."/>
            <person name="Richardson P."/>
        </authorList>
    </citation>
    <scope>NUCLEOTIDE SEQUENCE [LARGE SCALE GENOMIC DNA]</scope>
    <source>
        <strain evidence="9 10">DSM 266</strain>
    </source>
</reference>
<feature type="chain" id="PRO_5002632874" evidence="8">
    <location>
        <begin position="22"/>
        <end position="463"/>
    </location>
</feature>
<evidence type="ECO:0000256" key="4">
    <source>
        <dbReference type="ARBA" id="ARBA00022452"/>
    </source>
</evidence>
<accession>A1BF25</accession>
<dbReference type="PANTHER" id="PTHR30026:SF20">
    <property type="entry name" value="OUTER MEMBRANE PROTEIN TOLC"/>
    <property type="match status" value="1"/>
</dbReference>
<dbReference type="STRING" id="290317.Cpha266_0954"/>
<evidence type="ECO:0000256" key="1">
    <source>
        <dbReference type="ARBA" id="ARBA00004442"/>
    </source>
</evidence>
<keyword evidence="6" id="KW-0472">Membrane</keyword>
<keyword evidence="4" id="KW-1134">Transmembrane beta strand</keyword>
<dbReference type="GO" id="GO:0015288">
    <property type="term" value="F:porin activity"/>
    <property type="evidence" value="ECO:0007669"/>
    <property type="project" value="TreeGrafter"/>
</dbReference>
<keyword evidence="7" id="KW-0998">Cell outer membrane</keyword>
<keyword evidence="8" id="KW-0732">Signal</keyword>
<organism evidence="9 10">
    <name type="scientific">Chlorobium phaeobacteroides (strain DSM 266 / SMG 266 / 2430)</name>
    <dbReference type="NCBI Taxonomy" id="290317"/>
    <lineage>
        <taxon>Bacteria</taxon>
        <taxon>Pseudomonadati</taxon>
        <taxon>Chlorobiota</taxon>
        <taxon>Chlorobiia</taxon>
        <taxon>Chlorobiales</taxon>
        <taxon>Chlorobiaceae</taxon>
        <taxon>Chlorobium/Pelodictyon group</taxon>
        <taxon>Chlorobium</taxon>
    </lineage>
</organism>
<keyword evidence="5" id="KW-0812">Transmembrane</keyword>
<comment type="similarity">
    <text evidence="2">Belongs to the outer membrane factor (OMF) (TC 1.B.17) family.</text>
</comment>
<dbReference type="KEGG" id="cph:Cpha266_0954"/>
<protein>
    <submittedName>
        <fullName evidence="9">Outer membrane efflux protein</fullName>
    </submittedName>
</protein>
<evidence type="ECO:0000256" key="7">
    <source>
        <dbReference type="ARBA" id="ARBA00023237"/>
    </source>
</evidence>
<dbReference type="Gene3D" id="1.20.1600.10">
    <property type="entry name" value="Outer membrane efflux proteins (OEP)"/>
    <property type="match status" value="1"/>
</dbReference>
<dbReference type="eggNOG" id="COG1538">
    <property type="taxonomic scope" value="Bacteria"/>
</dbReference>
<dbReference type="InterPro" id="IPR003423">
    <property type="entry name" value="OMP_efflux"/>
</dbReference>